<evidence type="ECO:0000256" key="1">
    <source>
        <dbReference type="ARBA" id="ARBA00022485"/>
    </source>
</evidence>
<name>A0A1T4NHY4_9FIRM</name>
<evidence type="ECO:0000313" key="10">
    <source>
        <dbReference type="EMBL" id="SJZ78723.1"/>
    </source>
</evidence>
<dbReference type="InterPro" id="IPR036136">
    <property type="entry name" value="Nit/Sulf_reduc_fer-like_dom_sf"/>
</dbReference>
<evidence type="ECO:0000259" key="8">
    <source>
        <dbReference type="Pfam" id="PF01206"/>
    </source>
</evidence>
<dbReference type="EMBL" id="FUWM01000014">
    <property type="protein sequence ID" value="SJZ78723.1"/>
    <property type="molecule type" value="Genomic_DNA"/>
</dbReference>
<evidence type="ECO:0000313" key="11">
    <source>
        <dbReference type="Proteomes" id="UP000190625"/>
    </source>
</evidence>
<proteinExistence type="predicted"/>
<feature type="domain" description="Nitrite/sulphite reductase 4Fe-4S" evidence="7">
    <location>
        <begin position="127"/>
        <end position="278"/>
    </location>
</feature>
<evidence type="ECO:0000256" key="4">
    <source>
        <dbReference type="ARBA" id="ARBA00023002"/>
    </source>
</evidence>
<evidence type="ECO:0000259" key="9">
    <source>
        <dbReference type="Pfam" id="PF03460"/>
    </source>
</evidence>
<dbReference type="SUPFAM" id="SSF56014">
    <property type="entry name" value="Nitrite and sulphite reductase 4Fe-4S domain-like"/>
    <property type="match status" value="2"/>
</dbReference>
<dbReference type="GO" id="GO:0016491">
    <property type="term" value="F:oxidoreductase activity"/>
    <property type="evidence" value="ECO:0007669"/>
    <property type="project" value="UniProtKB-KW"/>
</dbReference>
<evidence type="ECO:0000256" key="5">
    <source>
        <dbReference type="ARBA" id="ARBA00023004"/>
    </source>
</evidence>
<dbReference type="InterPro" id="IPR036868">
    <property type="entry name" value="TusA-like_sf"/>
</dbReference>
<evidence type="ECO:0000256" key="2">
    <source>
        <dbReference type="ARBA" id="ARBA00022617"/>
    </source>
</evidence>
<dbReference type="AlphaFoldDB" id="A0A1T4NHY4"/>
<evidence type="ECO:0000259" key="7">
    <source>
        <dbReference type="Pfam" id="PF01077"/>
    </source>
</evidence>
<dbReference type="STRING" id="142842.SAMN02745118_01826"/>
<dbReference type="InterPro" id="IPR005117">
    <property type="entry name" value="NiRdtase/SiRdtase_haem-b_fer"/>
</dbReference>
<evidence type="ECO:0000256" key="3">
    <source>
        <dbReference type="ARBA" id="ARBA00022723"/>
    </source>
</evidence>
<dbReference type="InterPro" id="IPR006067">
    <property type="entry name" value="NO2/SO3_Rdtase_4Fe4S_dom"/>
</dbReference>
<dbReference type="SUPFAM" id="SSF55124">
    <property type="entry name" value="Nitrite/Sulfite reductase N-terminal domain-like"/>
    <property type="match status" value="2"/>
</dbReference>
<dbReference type="OrthoDB" id="9803707at2"/>
<reference evidence="11" key="1">
    <citation type="submission" date="2017-02" db="EMBL/GenBank/DDBJ databases">
        <authorList>
            <person name="Varghese N."/>
            <person name="Submissions S."/>
        </authorList>
    </citation>
    <scope>NUCLEOTIDE SEQUENCE [LARGE SCALE GENOMIC DNA]</scope>
    <source>
        <strain evidence="11">ATCC BAA-73</strain>
    </source>
</reference>
<dbReference type="GO" id="GO:0020037">
    <property type="term" value="F:heme binding"/>
    <property type="evidence" value="ECO:0007669"/>
    <property type="project" value="InterPro"/>
</dbReference>
<dbReference type="Proteomes" id="UP000190625">
    <property type="component" value="Unassembled WGS sequence"/>
</dbReference>
<dbReference type="Gene3D" id="3.90.480.10">
    <property type="entry name" value="Sulfite Reductase Hemoprotein,Domain 2"/>
    <property type="match status" value="1"/>
</dbReference>
<feature type="domain" description="UPF0033" evidence="8">
    <location>
        <begin position="720"/>
        <end position="787"/>
    </location>
</feature>
<gene>
    <name evidence="10" type="ORF">SAMN02745118_01826</name>
</gene>
<dbReference type="Pfam" id="PF01206">
    <property type="entry name" value="TusA"/>
    <property type="match status" value="1"/>
</dbReference>
<dbReference type="Gene3D" id="3.30.110.40">
    <property type="entry name" value="TusA-like domain"/>
    <property type="match status" value="1"/>
</dbReference>
<feature type="domain" description="Nitrite/Sulfite reductase ferredoxin-like" evidence="9">
    <location>
        <begin position="320"/>
        <end position="380"/>
    </location>
</feature>
<keyword evidence="11" id="KW-1185">Reference proteome</keyword>
<keyword evidence="3" id="KW-0479">Metal-binding</keyword>
<dbReference type="GO" id="GO:0046872">
    <property type="term" value="F:metal ion binding"/>
    <property type="evidence" value="ECO:0007669"/>
    <property type="project" value="UniProtKB-KW"/>
</dbReference>
<dbReference type="Gene3D" id="3.30.413.10">
    <property type="entry name" value="Sulfite Reductase Hemoprotein, domain 1"/>
    <property type="match status" value="2"/>
</dbReference>
<dbReference type="GO" id="GO:0051539">
    <property type="term" value="F:4 iron, 4 sulfur cluster binding"/>
    <property type="evidence" value="ECO:0007669"/>
    <property type="project" value="UniProtKB-KW"/>
</dbReference>
<dbReference type="InterPro" id="IPR001455">
    <property type="entry name" value="TusA-like"/>
</dbReference>
<feature type="domain" description="Nitrite/Sulfite reductase ferredoxin-like" evidence="9">
    <location>
        <begin position="54"/>
        <end position="117"/>
    </location>
</feature>
<keyword evidence="1" id="KW-0004">4Fe-4S</keyword>
<dbReference type="InterPro" id="IPR051329">
    <property type="entry name" value="NIR_SIR_4Fe-4S"/>
</dbReference>
<dbReference type="PANTHER" id="PTHR32439:SF9">
    <property type="entry name" value="BLR3264 PROTEIN"/>
    <property type="match status" value="1"/>
</dbReference>
<dbReference type="CDD" id="cd00291">
    <property type="entry name" value="SirA_YedF_YeeD"/>
    <property type="match status" value="1"/>
</dbReference>
<keyword evidence="5" id="KW-0408">Iron</keyword>
<dbReference type="RefSeq" id="WP_078810279.1">
    <property type="nucleotide sequence ID" value="NZ_FUWM01000014.1"/>
</dbReference>
<keyword evidence="4" id="KW-0560">Oxidoreductase</keyword>
<dbReference type="SUPFAM" id="SSF64307">
    <property type="entry name" value="SirA-like"/>
    <property type="match status" value="1"/>
</dbReference>
<sequence>MNNQPVFTIPQTIKEDTEEYQKKVKRFLNGTIDPVRFKGYRVPMGVYGQRGQEKRKEKYMVRVRAPGGVITKEQLEVLNELSKKYGSSYLHFTTRQDIQIHQVNIEETPEMLFELLKVGLSPRGGGGNTVRNIMNSSRAGVNPDEPFDTTPHSLALTEYLIKFRSSFNLPRKYKIAFSVTEEDEALATVNDLGFIAKKQNGKKGFKVYAAGGMGNQAEVALLLEEFIEENKIFYVAEAIKRFFDDYGDRSNKHKARLRFVRKRLGDEEFILKYKDYFREVLEEGLDIEEINCYQEARNQRNNCDSNFNKELALDYLYPEKVAGYYSLELRPPEGDIAYEELEILLELLIDEDLSIRTTNRQGLLIRGIQEESVEKLIKDISNVNSEFLIDNMGVMPIACKGASTCRLGLCLSPNLATEIRNALLSLSNDLQSLIPQIYISGCPNSCGQHLIGKIGFEGRAKRFSNKLVPHYSLLLGGNIAEDQSRYGKSVIDIPAKRIPDFLVNLANSLAADKDYNPNRFNEYLSQEGKDKIVELARKYTEVPAYKENPGIYKDWGREEDFTLAGRGPGECGAGVMDIIELDLETAKDNYQEAVENKDDEGLYKAIVSAARALLIIRGIDTDRDREVLSLFRSEFIDKGLVSKEKTDLLDAALDYKLGDITGLLDYRQGIEKLINRVEKLFNSLNAKLEFDLEEIKGLDDRKETKLEIDKEKNTKIEVADLRGVKCPMNFVKAKVAISPLDEGDILEIYLDEGEPIANVPESLASEGHKILLQEKVEEGYYLLRVKKN</sequence>
<accession>A0A1T4NHY4</accession>
<dbReference type="Pfam" id="PF03460">
    <property type="entry name" value="NIR_SIR_ferr"/>
    <property type="match status" value="2"/>
</dbReference>
<keyword evidence="6" id="KW-0411">Iron-sulfur</keyword>
<keyword evidence="2" id="KW-0349">Heme</keyword>
<organism evidence="10 11">
    <name type="scientific">Selenihalanaerobacter shriftii</name>
    <dbReference type="NCBI Taxonomy" id="142842"/>
    <lineage>
        <taxon>Bacteria</taxon>
        <taxon>Bacillati</taxon>
        <taxon>Bacillota</taxon>
        <taxon>Clostridia</taxon>
        <taxon>Halanaerobiales</taxon>
        <taxon>Halobacteroidaceae</taxon>
        <taxon>Selenihalanaerobacter</taxon>
    </lineage>
</organism>
<evidence type="ECO:0000256" key="6">
    <source>
        <dbReference type="ARBA" id="ARBA00023014"/>
    </source>
</evidence>
<dbReference type="InterPro" id="IPR045854">
    <property type="entry name" value="NO2/SO3_Rdtase_4Fe4S_sf"/>
</dbReference>
<dbReference type="Pfam" id="PF01077">
    <property type="entry name" value="NIR_SIR"/>
    <property type="match status" value="1"/>
</dbReference>
<dbReference type="PANTHER" id="PTHR32439">
    <property type="entry name" value="FERREDOXIN--NITRITE REDUCTASE, CHLOROPLASTIC"/>
    <property type="match status" value="1"/>
</dbReference>
<protein>
    <submittedName>
        <fullName evidence="10">Sulfite reductase (Ferredoxin)</fullName>
    </submittedName>
</protein>